<evidence type="ECO:0000256" key="3">
    <source>
        <dbReference type="ARBA" id="ARBA00012027"/>
    </source>
</evidence>
<feature type="domain" description="Phospholipase D-like" evidence="7">
    <location>
        <begin position="357"/>
        <end position="484"/>
    </location>
</feature>
<dbReference type="GO" id="GO:0016042">
    <property type="term" value="P:lipid catabolic process"/>
    <property type="evidence" value="ECO:0007669"/>
    <property type="project" value="UniProtKB-KW"/>
</dbReference>
<organism evidence="8 9">
    <name type="scientific">Mesorhizobium delmotii</name>
    <dbReference type="NCBI Taxonomy" id="1631247"/>
    <lineage>
        <taxon>Bacteria</taxon>
        <taxon>Pseudomonadati</taxon>
        <taxon>Pseudomonadota</taxon>
        <taxon>Alphaproteobacteria</taxon>
        <taxon>Hyphomicrobiales</taxon>
        <taxon>Phyllobacteriaceae</taxon>
        <taxon>Mesorhizobium</taxon>
    </lineage>
</organism>
<accession>A0A2P9AH93</accession>
<proteinExistence type="inferred from homology"/>
<dbReference type="RefSeq" id="WP_123147948.1">
    <property type="nucleotide sequence ID" value="NZ_FUIG01000021.1"/>
</dbReference>
<dbReference type="PANTHER" id="PTHR43856:SF1">
    <property type="entry name" value="MITOCHONDRIAL CARDIOLIPIN HYDROLASE"/>
    <property type="match status" value="1"/>
</dbReference>
<dbReference type="GO" id="GO:0016891">
    <property type="term" value="F:RNA endonuclease activity producing 5'-phosphomonoesters, hydrolytic mechanism"/>
    <property type="evidence" value="ECO:0007669"/>
    <property type="project" value="TreeGrafter"/>
</dbReference>
<keyword evidence="9" id="KW-1185">Reference proteome</keyword>
<dbReference type="EC" id="3.1.4.4" evidence="3"/>
<dbReference type="InterPro" id="IPR051406">
    <property type="entry name" value="PLD_domain"/>
</dbReference>
<protein>
    <recommendedName>
        <fullName evidence="3">phospholipase D</fullName>
        <ecNumber evidence="3">3.1.4.4</ecNumber>
    </recommendedName>
</protein>
<dbReference type="InterPro" id="IPR025202">
    <property type="entry name" value="PLD-like_dom"/>
</dbReference>
<dbReference type="Gene3D" id="3.30.870.10">
    <property type="entry name" value="Endonuclease Chain A"/>
    <property type="match status" value="2"/>
</dbReference>
<dbReference type="GO" id="GO:0004630">
    <property type="term" value="F:phospholipase D activity"/>
    <property type="evidence" value="ECO:0007669"/>
    <property type="project" value="UniProtKB-EC"/>
</dbReference>
<keyword evidence="4" id="KW-0378">Hydrolase</keyword>
<feature type="domain" description="Phospholipase D-like" evidence="7">
    <location>
        <begin position="147"/>
        <end position="288"/>
    </location>
</feature>
<dbReference type="AlphaFoldDB" id="A0A2P9AH93"/>
<gene>
    <name evidence="8" type="ORF">BQ8482_150090</name>
</gene>
<comment type="similarity">
    <text evidence="2">Belongs to the phospholipase D family.</text>
</comment>
<evidence type="ECO:0000256" key="4">
    <source>
        <dbReference type="ARBA" id="ARBA00022801"/>
    </source>
</evidence>
<dbReference type="SUPFAM" id="SSF56024">
    <property type="entry name" value="Phospholipase D/nuclease"/>
    <property type="match status" value="2"/>
</dbReference>
<evidence type="ECO:0000313" key="8">
    <source>
        <dbReference type="EMBL" id="SJM30503.1"/>
    </source>
</evidence>
<evidence type="ECO:0000256" key="1">
    <source>
        <dbReference type="ARBA" id="ARBA00000798"/>
    </source>
</evidence>
<evidence type="ECO:0000313" key="9">
    <source>
        <dbReference type="Proteomes" id="UP000245698"/>
    </source>
</evidence>
<evidence type="ECO:0000256" key="2">
    <source>
        <dbReference type="ARBA" id="ARBA00008664"/>
    </source>
</evidence>
<keyword evidence="6" id="KW-0443">Lipid metabolism</keyword>
<keyword evidence="5" id="KW-0442">Lipid degradation</keyword>
<dbReference type="CDD" id="cd00138">
    <property type="entry name" value="PLDc_SF"/>
    <property type="match status" value="1"/>
</dbReference>
<dbReference type="EMBL" id="FUIG01000021">
    <property type="protein sequence ID" value="SJM30503.1"/>
    <property type="molecule type" value="Genomic_DNA"/>
</dbReference>
<dbReference type="CDD" id="cd09128">
    <property type="entry name" value="PLDc_unchar1_2"/>
    <property type="match status" value="1"/>
</dbReference>
<sequence>MRKLSQVDRHRVQAVIDRNRELLLSIPNALGAEPGFPIVQGKLLREPAIILYVASKLPRARLLPEDFAPGEVEGVRLDVMQADPWKQIELNPGLRALQEEIETAAAATIPYEGLPDDPIDASFEISKPILCAVGPDQGWIVLRDFLVGTRNTLNVAMYDFSADYISNTLIEVVRANDVKVELTLDDGIKDTERDIQERLEQKLGDLYDAEVIRCAKSRRFPSAYHPKVAVQDHKRFWLSSGNWSPNSQPDIDPIGHPAGGWFSKGNREWHVVVEDVALARLFERYIAHDKRESESDAALAGEERPAFPDLFVPLGDLLGDAALAAADPVAPEKILSGQSARVRPLLSPDNYARRISEWIRGAQKSLDLQYSYINYSERAEDEDFKALLDDIGKLSWKDDFTLRIIVGSGADDAIRLLAQNGFNEAVFKVQSKIHNKGIVRDGTEVLVSSQNWSGDGFLRNRDAGLIIEDREVAQYFAGVFDEDWKTRARPPFETAGLAAVIAPDNAPPPAGMVRMSWSDFFGD</sequence>
<reference evidence="9" key="1">
    <citation type="submission" date="2016-12" db="EMBL/GenBank/DDBJ databases">
        <authorList>
            <person name="Brunel B."/>
        </authorList>
    </citation>
    <scope>NUCLEOTIDE SEQUENCE [LARGE SCALE GENOMIC DNA]</scope>
</reference>
<dbReference type="Pfam" id="PF13091">
    <property type="entry name" value="PLDc_2"/>
    <property type="match status" value="2"/>
</dbReference>
<dbReference type="PANTHER" id="PTHR43856">
    <property type="entry name" value="CARDIOLIPIN HYDROLASE"/>
    <property type="match status" value="1"/>
</dbReference>
<evidence type="ECO:0000256" key="6">
    <source>
        <dbReference type="ARBA" id="ARBA00023098"/>
    </source>
</evidence>
<name>A0A2P9AH93_9HYPH</name>
<evidence type="ECO:0000259" key="7">
    <source>
        <dbReference type="Pfam" id="PF13091"/>
    </source>
</evidence>
<evidence type="ECO:0000256" key="5">
    <source>
        <dbReference type="ARBA" id="ARBA00022963"/>
    </source>
</evidence>
<comment type="catalytic activity">
    <reaction evidence="1">
        <text>a 1,2-diacyl-sn-glycero-3-phosphocholine + H2O = a 1,2-diacyl-sn-glycero-3-phosphate + choline + H(+)</text>
        <dbReference type="Rhea" id="RHEA:14445"/>
        <dbReference type="ChEBI" id="CHEBI:15354"/>
        <dbReference type="ChEBI" id="CHEBI:15377"/>
        <dbReference type="ChEBI" id="CHEBI:15378"/>
        <dbReference type="ChEBI" id="CHEBI:57643"/>
        <dbReference type="ChEBI" id="CHEBI:58608"/>
        <dbReference type="EC" id="3.1.4.4"/>
    </reaction>
</comment>
<dbReference type="Proteomes" id="UP000245698">
    <property type="component" value="Unassembled WGS sequence"/>
</dbReference>